<feature type="domain" description="F-box" evidence="1">
    <location>
        <begin position="1"/>
        <end position="48"/>
    </location>
</feature>
<evidence type="ECO:0000259" key="1">
    <source>
        <dbReference type="PROSITE" id="PS50181"/>
    </source>
</evidence>
<dbReference type="AlphaFoldDB" id="A0AA88KQU8"/>
<dbReference type="PROSITE" id="PS50181">
    <property type="entry name" value="FBOX"/>
    <property type="match status" value="1"/>
</dbReference>
<proteinExistence type="predicted"/>
<dbReference type="EMBL" id="PYSW02000004">
    <property type="protein sequence ID" value="KAG2392781.1"/>
    <property type="molecule type" value="Genomic_DNA"/>
</dbReference>
<sequence>MFQDLPFEIVIEILQFIPTYPYLYFDMPRICKQFYLLFKYGLEDFDTSDDENSVSERLLKLPLMELKHFLNKKNNRSCMSKFHSLLKFDHVNLVFFIPKRYRVLGMSLFRPESSTEKEQEEFFQAVHTLFYKITMDWKLQVSELILVNLAHYSTRLQCCLENFHVFETVQRVVMSRRLFFAARSNDRDYKRNATSINDLIRFKNTLALLRIFQLEPYFEANRLIIYRQMLGLVIAKTKHNEKFESEVLEYIPAFSKRYLQNNDNGVSCDENGPEEVLKLLENDFYEDATAWKESHISRCSKDIPTWLTETVMNYIKAHETKEASKITKKKKRK</sequence>
<gene>
    <name evidence="2" type="ORF">C9374_011506</name>
</gene>
<dbReference type="GeneID" id="68103960"/>
<protein>
    <recommendedName>
        <fullName evidence="1">F-box domain-containing protein</fullName>
    </recommendedName>
</protein>
<keyword evidence="3" id="KW-1185">Reference proteome</keyword>
<dbReference type="InterPro" id="IPR001810">
    <property type="entry name" value="F-box_dom"/>
</dbReference>
<accession>A0AA88KQU8</accession>
<name>A0AA88KQU8_NAELO</name>
<organism evidence="2 3">
    <name type="scientific">Naegleria lovaniensis</name>
    <name type="common">Amoeba</name>
    <dbReference type="NCBI Taxonomy" id="51637"/>
    <lineage>
        <taxon>Eukaryota</taxon>
        <taxon>Discoba</taxon>
        <taxon>Heterolobosea</taxon>
        <taxon>Tetramitia</taxon>
        <taxon>Eutetramitia</taxon>
        <taxon>Vahlkampfiidae</taxon>
        <taxon>Naegleria</taxon>
    </lineage>
</organism>
<reference evidence="2 3" key="1">
    <citation type="journal article" date="2018" name="BMC Genomics">
        <title>The genome of Naegleria lovaniensis, the basis for a comparative approach to unravel pathogenicity factors of the human pathogenic amoeba N. fowleri.</title>
        <authorList>
            <person name="Liechti N."/>
            <person name="Schurch N."/>
            <person name="Bruggmann R."/>
            <person name="Wittwer M."/>
        </authorList>
    </citation>
    <scope>NUCLEOTIDE SEQUENCE [LARGE SCALE GENOMIC DNA]</scope>
    <source>
        <strain evidence="2 3">ATCC 30569</strain>
    </source>
</reference>
<evidence type="ECO:0000313" key="2">
    <source>
        <dbReference type="EMBL" id="KAG2392781.1"/>
    </source>
</evidence>
<dbReference type="RefSeq" id="XP_044554675.1">
    <property type="nucleotide sequence ID" value="XM_044687169.1"/>
</dbReference>
<dbReference type="Proteomes" id="UP000816034">
    <property type="component" value="Unassembled WGS sequence"/>
</dbReference>
<comment type="caution">
    <text evidence="2">The sequence shown here is derived from an EMBL/GenBank/DDBJ whole genome shotgun (WGS) entry which is preliminary data.</text>
</comment>
<evidence type="ECO:0000313" key="3">
    <source>
        <dbReference type="Proteomes" id="UP000816034"/>
    </source>
</evidence>